<dbReference type="Gene3D" id="3.90.400.10">
    <property type="entry name" value="Oligo-1,6-glucosidase, Domain 2"/>
    <property type="match status" value="1"/>
</dbReference>
<proteinExistence type="predicted"/>
<dbReference type="CDD" id="cd11334">
    <property type="entry name" value="AmyAc_TreS"/>
    <property type="match status" value="1"/>
</dbReference>
<dbReference type="SMART" id="SM00642">
    <property type="entry name" value="Aamy"/>
    <property type="match status" value="1"/>
</dbReference>
<evidence type="ECO:0000313" key="3">
    <source>
        <dbReference type="Proteomes" id="UP000198723"/>
    </source>
</evidence>
<dbReference type="STRING" id="1138170.GA0061105_111157"/>
<organism evidence="2 3">
    <name type="scientific">Rhizobium aethiopicum</name>
    <dbReference type="NCBI Taxonomy" id="1138170"/>
    <lineage>
        <taxon>Bacteria</taxon>
        <taxon>Pseudomonadati</taxon>
        <taxon>Pseudomonadota</taxon>
        <taxon>Alphaproteobacteria</taxon>
        <taxon>Hyphomicrobiales</taxon>
        <taxon>Rhizobiaceae</taxon>
        <taxon>Rhizobium/Agrobacterium group</taxon>
        <taxon>Rhizobium</taxon>
    </lineage>
</organism>
<dbReference type="Gene3D" id="2.60.40.1180">
    <property type="entry name" value="Golgi alpha-mannosidase II"/>
    <property type="match status" value="1"/>
</dbReference>
<dbReference type="Gene3D" id="3.20.20.80">
    <property type="entry name" value="Glycosidases"/>
    <property type="match status" value="1"/>
</dbReference>
<accession>A0A1C3Y7Y5</accession>
<evidence type="ECO:0000259" key="1">
    <source>
        <dbReference type="SMART" id="SM00642"/>
    </source>
</evidence>
<dbReference type="Proteomes" id="UP000198723">
    <property type="component" value="Unassembled WGS sequence"/>
</dbReference>
<dbReference type="PANTHER" id="PTHR10357">
    <property type="entry name" value="ALPHA-AMYLASE FAMILY MEMBER"/>
    <property type="match status" value="1"/>
</dbReference>
<dbReference type="EMBL" id="FMAJ01000011">
    <property type="protein sequence ID" value="SCB60586.1"/>
    <property type="molecule type" value="Genomic_DNA"/>
</dbReference>
<dbReference type="InterPro" id="IPR017853">
    <property type="entry name" value="GH"/>
</dbReference>
<feature type="domain" description="Glycosyl hydrolase family 13 catalytic" evidence="1">
    <location>
        <begin position="16"/>
        <end position="416"/>
    </location>
</feature>
<dbReference type="InterPro" id="IPR006047">
    <property type="entry name" value="GH13_cat_dom"/>
</dbReference>
<name>A0A1C3Y7Y5_9HYPH</name>
<keyword evidence="2" id="KW-0808">Transferase</keyword>
<dbReference type="AlphaFoldDB" id="A0A1C3Y7Y5"/>
<reference evidence="2 3" key="1">
    <citation type="submission" date="2016-08" db="EMBL/GenBank/DDBJ databases">
        <authorList>
            <person name="Seilhamer J.J."/>
        </authorList>
    </citation>
    <scope>NUCLEOTIDE SEQUENCE [LARGE SCALE GENOMIC DNA]</scope>
    <source>
        <strain evidence="2 3">HBR26</strain>
    </source>
</reference>
<dbReference type="Pfam" id="PF00128">
    <property type="entry name" value="Alpha-amylase"/>
    <property type="match status" value="2"/>
</dbReference>
<dbReference type="RefSeq" id="WP_092752969.1">
    <property type="nucleotide sequence ID" value="NZ_FMAJ01000011.1"/>
</dbReference>
<dbReference type="PANTHER" id="PTHR10357:SF219">
    <property type="entry name" value="MALTOSE ALPHA-D-GLUCOSYLTRANSFERASE"/>
    <property type="match status" value="1"/>
</dbReference>
<dbReference type="InterPro" id="IPR045857">
    <property type="entry name" value="O16G_dom_2"/>
</dbReference>
<evidence type="ECO:0000313" key="2">
    <source>
        <dbReference type="EMBL" id="SCB60586.1"/>
    </source>
</evidence>
<sequence length="547" mass="61140">MPDRSSSWYEEAVIYSIDVEKFADGNGDGIGDFIGLSDKLPYLSELGITCIWLLPFYRSPDRDNGYDISDFYSINPKVGTLDDFLTFLHGAGEHGIRVIIDLVVNHTSDQHPWFQAARRDDETRYRDYYVWTADPPPVASGARSIFPGEVDSLWTYDEVARAYYFHSFYEFQPELNAANPQVQEEMLRIVDYWIAFGVSGFRLDAAPLIIAHKGLEHANPRDPHGILRQIGSYVQSRRPGGVLLGEVNLSPGASDAFFGEGDQLQLLLNFMLACYLFAGFAGEDAASINRGLSLLPEPPPGCGWVNFLRNLDELDFSRVPADLKKKVFDAFAPKEEMQAFGRGIRRRVAPILNGDQRRMELAFSIIFSLSGPPLIVYGDEIGIGEDLSQSGRNTVRVPMQWSAERNAGFSSANAGKLCQPIVADGPFSYKKVNVADQSRDANSLLNGIRRFISLRRNQPIFTKGRLVRLSAEDPAVFVHGFEDAGSLLLLVHNLAGRSIDTEINFAGMQPRKFRDLIGDVEYEGITQPRLELEPYAYHWFISEGNGS</sequence>
<gene>
    <name evidence="2" type="ORF">GA0061105_111157</name>
</gene>
<dbReference type="SUPFAM" id="SSF51445">
    <property type="entry name" value="(Trans)glycosidases"/>
    <property type="match status" value="1"/>
</dbReference>
<dbReference type="GO" id="GO:0016740">
    <property type="term" value="F:transferase activity"/>
    <property type="evidence" value="ECO:0007669"/>
    <property type="project" value="UniProtKB-KW"/>
</dbReference>
<protein>
    <submittedName>
        <fullName evidence="2">Maltose alpha-D-glucosyltransferase/ alpha-amylase</fullName>
    </submittedName>
</protein>
<dbReference type="InterPro" id="IPR013780">
    <property type="entry name" value="Glyco_hydro_b"/>
</dbReference>
<dbReference type="GO" id="GO:0005975">
    <property type="term" value="P:carbohydrate metabolic process"/>
    <property type="evidence" value="ECO:0007669"/>
    <property type="project" value="InterPro"/>
</dbReference>